<accession>A0A2I1FM44</accession>
<dbReference type="EMBL" id="LLXH01001107">
    <property type="protein sequence ID" value="PKC60691.1"/>
    <property type="molecule type" value="Genomic_DNA"/>
</dbReference>
<organism evidence="1 2">
    <name type="scientific">Rhizophagus irregularis</name>
    <dbReference type="NCBI Taxonomy" id="588596"/>
    <lineage>
        <taxon>Eukaryota</taxon>
        <taxon>Fungi</taxon>
        <taxon>Fungi incertae sedis</taxon>
        <taxon>Mucoromycota</taxon>
        <taxon>Glomeromycotina</taxon>
        <taxon>Glomeromycetes</taxon>
        <taxon>Glomerales</taxon>
        <taxon>Glomeraceae</taxon>
        <taxon>Rhizophagus</taxon>
    </lineage>
</organism>
<reference evidence="1 2" key="2">
    <citation type="submission" date="2017-10" db="EMBL/GenBank/DDBJ databases">
        <title>Genome analyses suggest a sexual origin of heterokaryosis in a supposedly ancient asexual fungus.</title>
        <authorList>
            <person name="Corradi N."/>
            <person name="Sedzielewska K."/>
            <person name="Noel J."/>
            <person name="Charron P."/>
            <person name="Farinelli L."/>
            <person name="Marton T."/>
            <person name="Kruger M."/>
            <person name="Pelin A."/>
            <person name="Brachmann A."/>
            <person name="Corradi N."/>
        </authorList>
    </citation>
    <scope>NUCLEOTIDE SEQUENCE [LARGE SCALE GENOMIC DNA]</scope>
    <source>
        <strain evidence="1 2">A1</strain>
    </source>
</reference>
<dbReference type="VEuPathDB" id="FungiDB:RhiirA1_467685"/>
<gene>
    <name evidence="1" type="ORF">RhiirA1_467685</name>
</gene>
<dbReference type="Proteomes" id="UP000232688">
    <property type="component" value="Unassembled WGS sequence"/>
</dbReference>
<sequence length="130" mass="13603">MRYSSLADMLPSLLQICDPGLSRILLSAGIVKVVEQSLSELLLSFLLNLQTITTPPALSVINLDILPLPHPEILAPSGDWPLSSNNAASASNKCSRTVSADDMNVDITLPSVPASNSVPSVPSGLPKVAC</sequence>
<comment type="caution">
    <text evidence="1">The sequence shown here is derived from an EMBL/GenBank/DDBJ whole genome shotgun (WGS) entry which is preliminary data.</text>
</comment>
<evidence type="ECO:0000313" key="1">
    <source>
        <dbReference type="EMBL" id="PKC60691.1"/>
    </source>
</evidence>
<reference evidence="1 2" key="1">
    <citation type="submission" date="2017-10" db="EMBL/GenBank/DDBJ databases">
        <title>Extensive intraspecific genome diversity in a model arbuscular mycorrhizal fungus.</title>
        <authorList>
            <person name="Chen E.C.H."/>
            <person name="Morin E."/>
            <person name="Baudet D."/>
            <person name="Noel J."/>
            <person name="Ndikumana S."/>
            <person name="Charron P."/>
            <person name="St-Onge C."/>
            <person name="Giorgi J."/>
            <person name="Grigoriev I.V."/>
            <person name="Roux C."/>
            <person name="Martin F.M."/>
            <person name="Corradi N."/>
        </authorList>
    </citation>
    <scope>NUCLEOTIDE SEQUENCE [LARGE SCALE GENOMIC DNA]</scope>
    <source>
        <strain evidence="1 2">A1</strain>
    </source>
</reference>
<evidence type="ECO:0000313" key="2">
    <source>
        <dbReference type="Proteomes" id="UP000232688"/>
    </source>
</evidence>
<proteinExistence type="predicted"/>
<dbReference type="AlphaFoldDB" id="A0A2I1FM44"/>
<name>A0A2I1FM44_9GLOM</name>
<protein>
    <submittedName>
        <fullName evidence="1">Uncharacterized protein</fullName>
    </submittedName>
</protein>